<keyword evidence="2" id="KW-1185">Reference proteome</keyword>
<dbReference type="EMBL" id="SGPJ01000006">
    <property type="protein sequence ID" value="THH02410.1"/>
    <property type="molecule type" value="Genomic_DNA"/>
</dbReference>
<proteinExistence type="predicted"/>
<organism evidence="1 2">
    <name type="scientific">Hermanssonia centrifuga</name>
    <dbReference type="NCBI Taxonomy" id="98765"/>
    <lineage>
        <taxon>Eukaryota</taxon>
        <taxon>Fungi</taxon>
        <taxon>Dikarya</taxon>
        <taxon>Basidiomycota</taxon>
        <taxon>Agaricomycotina</taxon>
        <taxon>Agaricomycetes</taxon>
        <taxon>Polyporales</taxon>
        <taxon>Meruliaceae</taxon>
        <taxon>Hermanssonia</taxon>
    </lineage>
</organism>
<reference evidence="1 2" key="1">
    <citation type="submission" date="2019-02" db="EMBL/GenBank/DDBJ databases">
        <title>Genome sequencing of the rare red list fungi Phlebia centrifuga.</title>
        <authorList>
            <person name="Buettner E."/>
            <person name="Kellner H."/>
        </authorList>
    </citation>
    <scope>NUCLEOTIDE SEQUENCE [LARGE SCALE GENOMIC DNA]</scope>
    <source>
        <strain evidence="1 2">DSM 108282</strain>
    </source>
</reference>
<accession>A0A4S4KZ59</accession>
<dbReference type="Proteomes" id="UP000309038">
    <property type="component" value="Unassembled WGS sequence"/>
</dbReference>
<comment type="caution">
    <text evidence="1">The sequence shown here is derived from an EMBL/GenBank/DDBJ whole genome shotgun (WGS) entry which is preliminary data.</text>
</comment>
<evidence type="ECO:0000313" key="2">
    <source>
        <dbReference type="Proteomes" id="UP000309038"/>
    </source>
</evidence>
<dbReference type="AlphaFoldDB" id="A0A4S4KZ59"/>
<protein>
    <submittedName>
        <fullName evidence="1">Uncharacterized protein</fullName>
    </submittedName>
</protein>
<sequence length="102" mass="12287">MIVSPLDNNASVFFFDYAVYHDHFFDLHRAFKVVHRFIHYEIPGSRLFRFDLLRCFYRAEYDIDCGFRDLFVTQYLFDVFVARAFLFSSCYQHSSFPSIPTL</sequence>
<name>A0A4S4KZ59_9APHY</name>
<gene>
    <name evidence="1" type="ORF">EW026_g435</name>
</gene>
<evidence type="ECO:0000313" key="1">
    <source>
        <dbReference type="EMBL" id="THH02410.1"/>
    </source>
</evidence>